<evidence type="ECO:0000256" key="2">
    <source>
        <dbReference type="SAM" id="MobiDB-lite"/>
    </source>
</evidence>
<evidence type="ECO:0000313" key="3">
    <source>
        <dbReference type="EMBL" id="KAL0399628.1"/>
    </source>
</evidence>
<reference evidence="3" key="2">
    <citation type="journal article" date="2024" name="Plant">
        <title>Genomic evolution and insights into agronomic trait innovations of Sesamum species.</title>
        <authorList>
            <person name="Miao H."/>
            <person name="Wang L."/>
            <person name="Qu L."/>
            <person name="Liu H."/>
            <person name="Sun Y."/>
            <person name="Le M."/>
            <person name="Wang Q."/>
            <person name="Wei S."/>
            <person name="Zheng Y."/>
            <person name="Lin W."/>
            <person name="Duan Y."/>
            <person name="Cao H."/>
            <person name="Xiong S."/>
            <person name="Wang X."/>
            <person name="Wei L."/>
            <person name="Li C."/>
            <person name="Ma Q."/>
            <person name="Ju M."/>
            <person name="Zhao R."/>
            <person name="Li G."/>
            <person name="Mu C."/>
            <person name="Tian Q."/>
            <person name="Mei H."/>
            <person name="Zhang T."/>
            <person name="Gao T."/>
            <person name="Zhang H."/>
        </authorList>
    </citation>
    <scope>NUCLEOTIDE SEQUENCE</scope>
    <source>
        <strain evidence="3">G02</strain>
    </source>
</reference>
<proteinExistence type="predicted"/>
<dbReference type="EMBL" id="JACGWJ010000009">
    <property type="protein sequence ID" value="KAL0399628.1"/>
    <property type="molecule type" value="Genomic_DNA"/>
</dbReference>
<evidence type="ECO:0000256" key="1">
    <source>
        <dbReference type="SAM" id="Coils"/>
    </source>
</evidence>
<name>A0AAW2T4E2_SESRA</name>
<feature type="coiled-coil region" evidence="1">
    <location>
        <begin position="217"/>
        <end position="244"/>
    </location>
</feature>
<feature type="coiled-coil region" evidence="1">
    <location>
        <begin position="23"/>
        <end position="71"/>
    </location>
</feature>
<reference evidence="3" key="1">
    <citation type="submission" date="2020-06" db="EMBL/GenBank/DDBJ databases">
        <authorList>
            <person name="Li T."/>
            <person name="Hu X."/>
            <person name="Zhang T."/>
            <person name="Song X."/>
            <person name="Zhang H."/>
            <person name="Dai N."/>
            <person name="Sheng W."/>
            <person name="Hou X."/>
            <person name="Wei L."/>
        </authorList>
    </citation>
    <scope>NUCLEOTIDE SEQUENCE</scope>
    <source>
        <strain evidence="3">G02</strain>
        <tissue evidence="3">Leaf</tissue>
    </source>
</reference>
<organism evidence="3">
    <name type="scientific">Sesamum radiatum</name>
    <name type="common">Black benniseed</name>
    <dbReference type="NCBI Taxonomy" id="300843"/>
    <lineage>
        <taxon>Eukaryota</taxon>
        <taxon>Viridiplantae</taxon>
        <taxon>Streptophyta</taxon>
        <taxon>Embryophyta</taxon>
        <taxon>Tracheophyta</taxon>
        <taxon>Spermatophyta</taxon>
        <taxon>Magnoliopsida</taxon>
        <taxon>eudicotyledons</taxon>
        <taxon>Gunneridae</taxon>
        <taxon>Pentapetalae</taxon>
        <taxon>asterids</taxon>
        <taxon>lamiids</taxon>
        <taxon>Lamiales</taxon>
        <taxon>Pedaliaceae</taxon>
        <taxon>Sesamum</taxon>
    </lineage>
</organism>
<accession>A0AAW2T4E2</accession>
<keyword evidence="1" id="KW-0175">Coiled coil</keyword>
<sequence length="286" mass="32738">MIVNCGAVLVQWRPFSRMKTVCLASTSATADQLRQQLDNLHKEADSTRAKANNARLRLMRLSEAVEKLRRQAAVSVQTGKENDARELLFQKKKVMQAMEKLKSRIELFDELAAKLNEAISMKESLLISNMALDLEVSEIKAPTPIRIVSPTEGSQNDTDDSQHLYMNNLEFPEDQELQDFSDSQVDIHAENELKNHEESFSEKKSTGADSVQSPREISTFEEFMDHLDQQLKKIEEELETFLRFSNLLLGSKEKPEYSKVQHAIEILEGVRHTRERFTFEPLLTVA</sequence>
<dbReference type="PANTHER" id="PTHR37174:SF2">
    <property type="entry name" value="FORKHEAD-ASSOCIATED DOMAIN PROTEIN"/>
    <property type="match status" value="1"/>
</dbReference>
<dbReference type="AlphaFoldDB" id="A0AAW2T4E2"/>
<feature type="compositionally biased region" description="Basic and acidic residues" evidence="2">
    <location>
        <begin position="195"/>
        <end position="206"/>
    </location>
</feature>
<dbReference type="PANTHER" id="PTHR37174">
    <property type="entry name" value="FORKHEAD-ASSOCIATED DOMAIN PROTEIN"/>
    <property type="match status" value="1"/>
</dbReference>
<comment type="caution">
    <text evidence="3">The sequence shown here is derived from an EMBL/GenBank/DDBJ whole genome shotgun (WGS) entry which is preliminary data.</text>
</comment>
<protein>
    <submittedName>
        <fullName evidence="3">Uncharacterized protein</fullName>
    </submittedName>
</protein>
<feature type="region of interest" description="Disordered" evidence="2">
    <location>
        <begin position="195"/>
        <end position="214"/>
    </location>
</feature>
<gene>
    <name evidence="3" type="ORF">Sradi_2306100</name>
</gene>